<organism evidence="1 2">
    <name type="scientific">Commensalibacter oyaizuii</name>
    <dbReference type="NCBI Taxonomy" id="3043873"/>
    <lineage>
        <taxon>Bacteria</taxon>
        <taxon>Pseudomonadati</taxon>
        <taxon>Pseudomonadota</taxon>
        <taxon>Alphaproteobacteria</taxon>
        <taxon>Acetobacterales</taxon>
        <taxon>Acetobacteraceae</taxon>
    </lineage>
</organism>
<keyword evidence="2" id="KW-1185">Reference proteome</keyword>
<dbReference type="InterPro" id="IPR014718">
    <property type="entry name" value="GH-type_carb-bd"/>
</dbReference>
<dbReference type="EMBL" id="JASBAO010000001">
    <property type="protein sequence ID" value="MDI2090837.1"/>
    <property type="molecule type" value="Genomic_DNA"/>
</dbReference>
<dbReference type="Pfam" id="PF14486">
    <property type="entry name" value="DUF4432"/>
    <property type="match status" value="1"/>
</dbReference>
<evidence type="ECO:0000313" key="1">
    <source>
        <dbReference type="EMBL" id="MDI2090837.1"/>
    </source>
</evidence>
<proteinExistence type="predicted"/>
<evidence type="ECO:0000313" key="2">
    <source>
        <dbReference type="Proteomes" id="UP001431634"/>
    </source>
</evidence>
<dbReference type="SUPFAM" id="SSF48452">
    <property type="entry name" value="TPR-like"/>
    <property type="match status" value="1"/>
</dbReference>
<sequence>MTEIAVLKLVVRSFVKNHPIESLPAYLRPEFNQLEQLLDTFVKNPTDLDTIKIFVKYSLAAKNFTLAQQLIQFGLAIDPNAFEFHYLQAILSFKTNNFDKLPTHCLRLLDFSKHRQLLDSLEHQHKQELKNQQKDSFSKSLDNCFFFLVEITLNRHQMPHLSQEYYLFLFPYLIANSTVNIQSRYNHLFITFCNSLGRKNHNQLLDFLAEEFAINHDTPWYHIMMGKVFWFIHDREKTDYHFLKARELSLKQQIMFPMNEGGVYSWLPDTVSKTFETQEECPDRFQIYKTCQWHYADIHDHTPELSIILGCDTKYFRFFPKFLLSLIKAHQKNNARTVTVISLFFDNPSTAQIEFLQNTQNYLKQHIPTLYLTYNHELSIHPDGAYFASLRFLFAETIFEKYPVPTFIFDIDTYLPDDFFERFNYLKQNFDLALRIFSIAPNGSQHFVEPWCLGATAMYLGEPLITKKILHFLKHYINHAYNSENLTNWCIDQSALSQAYEYYIRPVWNNLKMADADQESILIFAQHVGGKDALYTYGGVIDLNNFFDQVQQVLSNNFKETMMETIPVSAKSSLSTTSDTHIFTLTSTNNNLEVGNWKVDNNQLNITDIPFTIEQTILRGGKQEGSKIITLSTPNGLTITISPTRGMSIINVTGQDMRFGWDSPVKEIVNPVFINLESRNGAGWLEGFNEMMVRCGFEWAGHPGMENGQLYTLHGKAGNIPASEVIVEISKKAPYTIKIKGLIKESSFKKADLQIWTELSYVPNTHEFTLHDMLTNHADYPHDYQIMYHSNFSKPLLEKDSQFIAPVKDISPFNNYAKHGLNDWQTYLGPTKDFDEMVFNIVPYAKPDGTTLAAIVNKDHTKGAAIQFNTQQLPYLTLWKNTDTEKQGYVTGIEPGTNYAYPLSIERAHQRIRQVMPNQTVHFEITYKALMNQNAVSAVKKEISEIQGDQQTTLNPNPIAHE</sequence>
<dbReference type="CDD" id="cd09023">
    <property type="entry name" value="Aldose_epim_Ec_c4013"/>
    <property type="match status" value="1"/>
</dbReference>
<dbReference type="InterPro" id="IPR011990">
    <property type="entry name" value="TPR-like_helical_dom_sf"/>
</dbReference>
<reference evidence="1" key="1">
    <citation type="submission" date="2023-05" db="EMBL/GenBank/DDBJ databases">
        <title>Whole genome sequence of Commensalibacter sp.</title>
        <authorList>
            <person name="Charoenyingcharoen P."/>
            <person name="Yukphan P."/>
        </authorList>
    </citation>
    <scope>NUCLEOTIDE SEQUENCE</scope>
    <source>
        <strain evidence="1">TBRC 16381</strain>
    </source>
</reference>
<protein>
    <submittedName>
        <fullName evidence="1">Aldose 1-epimerase family protein</fullName>
    </submittedName>
</protein>
<accession>A0ABT6Q157</accession>
<name>A0ABT6Q157_9PROT</name>
<comment type="caution">
    <text evidence="1">The sequence shown here is derived from an EMBL/GenBank/DDBJ whole genome shotgun (WGS) entry which is preliminary data.</text>
</comment>
<dbReference type="Gene3D" id="2.70.98.10">
    <property type="match status" value="1"/>
</dbReference>
<dbReference type="Proteomes" id="UP001431634">
    <property type="component" value="Unassembled WGS sequence"/>
</dbReference>
<dbReference type="RefSeq" id="WP_281447956.1">
    <property type="nucleotide sequence ID" value="NZ_JASBAO010000001.1"/>
</dbReference>
<gene>
    <name evidence="1" type="ORF">QJV27_05520</name>
</gene>
<dbReference type="InterPro" id="IPR027839">
    <property type="entry name" value="DUF4432"/>
</dbReference>